<dbReference type="EC" id="2.7.13.3" evidence="2"/>
<dbReference type="PANTHER" id="PTHR43065:SF10">
    <property type="entry name" value="PEROXIDE STRESS-ACTIVATED HISTIDINE KINASE MAK3"/>
    <property type="match status" value="1"/>
</dbReference>
<dbReference type="Pfam" id="PF02518">
    <property type="entry name" value="HATPase_c"/>
    <property type="match status" value="1"/>
</dbReference>
<comment type="caution">
    <text evidence="10">The sequence shown here is derived from an EMBL/GenBank/DDBJ whole genome shotgun (WGS) entry which is preliminary data.</text>
</comment>
<evidence type="ECO:0000256" key="3">
    <source>
        <dbReference type="ARBA" id="ARBA00022553"/>
    </source>
</evidence>
<dbReference type="InterPro" id="IPR036890">
    <property type="entry name" value="HATPase_C_sf"/>
</dbReference>
<keyword evidence="7" id="KW-0067">ATP-binding</keyword>
<evidence type="ECO:0000256" key="5">
    <source>
        <dbReference type="ARBA" id="ARBA00022741"/>
    </source>
</evidence>
<evidence type="ECO:0000256" key="7">
    <source>
        <dbReference type="ARBA" id="ARBA00022840"/>
    </source>
</evidence>
<dbReference type="PRINTS" id="PR00344">
    <property type="entry name" value="BCTRLSENSOR"/>
</dbReference>
<gene>
    <name evidence="10" type="ORF">H8717_00050</name>
</gene>
<name>A0ABR7NEG7_9FIRM</name>
<dbReference type="GO" id="GO:0016301">
    <property type="term" value="F:kinase activity"/>
    <property type="evidence" value="ECO:0007669"/>
    <property type="project" value="UniProtKB-KW"/>
</dbReference>
<dbReference type="SMART" id="SM00387">
    <property type="entry name" value="HATPase_c"/>
    <property type="match status" value="1"/>
</dbReference>
<protein>
    <recommendedName>
        <fullName evidence="2">histidine kinase</fullName>
        <ecNumber evidence="2">2.7.13.3</ecNumber>
    </recommendedName>
</protein>
<dbReference type="EMBL" id="JACRTB010000001">
    <property type="protein sequence ID" value="MBC8574805.1"/>
    <property type="molecule type" value="Genomic_DNA"/>
</dbReference>
<dbReference type="Proteomes" id="UP000658131">
    <property type="component" value="Unassembled WGS sequence"/>
</dbReference>
<dbReference type="PROSITE" id="PS50109">
    <property type="entry name" value="HIS_KIN"/>
    <property type="match status" value="1"/>
</dbReference>
<evidence type="ECO:0000256" key="1">
    <source>
        <dbReference type="ARBA" id="ARBA00000085"/>
    </source>
</evidence>
<organism evidence="10 11">
    <name type="scientific">Yanshouia hominis</name>
    <dbReference type="NCBI Taxonomy" id="2763673"/>
    <lineage>
        <taxon>Bacteria</taxon>
        <taxon>Bacillati</taxon>
        <taxon>Bacillota</taxon>
        <taxon>Clostridia</taxon>
        <taxon>Eubacteriales</taxon>
        <taxon>Oscillospiraceae</taxon>
        <taxon>Yanshouia</taxon>
    </lineage>
</organism>
<dbReference type="SUPFAM" id="SSF55874">
    <property type="entry name" value="ATPase domain of HSP90 chaperone/DNA topoisomerase II/histidine kinase"/>
    <property type="match status" value="1"/>
</dbReference>
<dbReference type="InterPro" id="IPR004358">
    <property type="entry name" value="Sig_transdc_His_kin-like_C"/>
</dbReference>
<dbReference type="InterPro" id="IPR005467">
    <property type="entry name" value="His_kinase_dom"/>
</dbReference>
<evidence type="ECO:0000313" key="11">
    <source>
        <dbReference type="Proteomes" id="UP000658131"/>
    </source>
</evidence>
<reference evidence="10 11" key="1">
    <citation type="submission" date="2020-08" db="EMBL/GenBank/DDBJ databases">
        <title>Genome public.</title>
        <authorList>
            <person name="Liu C."/>
            <person name="Sun Q."/>
        </authorList>
    </citation>
    <scope>NUCLEOTIDE SEQUENCE [LARGE SCALE GENOMIC DNA]</scope>
    <source>
        <strain evidence="10 11">BX1</strain>
    </source>
</reference>
<keyword evidence="11" id="KW-1185">Reference proteome</keyword>
<keyword evidence="6 10" id="KW-0418">Kinase</keyword>
<comment type="catalytic activity">
    <reaction evidence="1">
        <text>ATP + protein L-histidine = ADP + protein N-phospho-L-histidine.</text>
        <dbReference type="EC" id="2.7.13.3"/>
    </reaction>
</comment>
<sequence>MEHTSDQVLARARPLLPLAAALLSQLYLYPFDGSFKLTAGVLLLGCAAFLLSRRSLLRAVLAAGLLTVLLRAAWDLTAGVGWPETASRHLPSLVFYLVYGAALCGIDPGRFLEPFHPAAAALALALCDFAGNLSESLLRGSIDGAMIRTITVVALLRGCVSMAMGAAWRYHRVYLAEEGQRRRYVEQTMRVAQLRAEMVYLQKSGEDIERVMKQGYALYHRFREQPDVSGPALEIARGIHEVGKDYRRIVSELQVLLGGITRRTMRLSEVLQMVQESFGRFCAAREHPPRLLVRCSGDGEISRCYSMLSVISNLVVNAAQAAGEGGEIHIDAAFDRDGLRLSVSDNGPGIEKELLEDIFLPGFTTKFDPATGEASAGIGLCHVKNLVEASGGTITVRSAPGEGAVFTVEIPETRREGDAHGNTDAD</sequence>
<dbReference type="RefSeq" id="WP_262398505.1">
    <property type="nucleotide sequence ID" value="NZ_JACRTB010000001.1"/>
</dbReference>
<keyword evidence="3" id="KW-0597">Phosphoprotein</keyword>
<dbReference type="Gene3D" id="3.30.565.10">
    <property type="entry name" value="Histidine kinase-like ATPase, C-terminal domain"/>
    <property type="match status" value="1"/>
</dbReference>
<keyword evidence="5" id="KW-0547">Nucleotide-binding</keyword>
<evidence type="ECO:0000256" key="8">
    <source>
        <dbReference type="ARBA" id="ARBA00023012"/>
    </source>
</evidence>
<dbReference type="InterPro" id="IPR003594">
    <property type="entry name" value="HATPase_dom"/>
</dbReference>
<evidence type="ECO:0000259" key="9">
    <source>
        <dbReference type="PROSITE" id="PS50109"/>
    </source>
</evidence>
<accession>A0ABR7NEG7</accession>
<evidence type="ECO:0000256" key="2">
    <source>
        <dbReference type="ARBA" id="ARBA00012438"/>
    </source>
</evidence>
<dbReference type="PANTHER" id="PTHR43065">
    <property type="entry name" value="SENSOR HISTIDINE KINASE"/>
    <property type="match status" value="1"/>
</dbReference>
<proteinExistence type="predicted"/>
<feature type="domain" description="Histidine kinase" evidence="9">
    <location>
        <begin position="307"/>
        <end position="414"/>
    </location>
</feature>
<keyword evidence="8" id="KW-0902">Two-component regulatory system</keyword>
<evidence type="ECO:0000256" key="6">
    <source>
        <dbReference type="ARBA" id="ARBA00022777"/>
    </source>
</evidence>
<evidence type="ECO:0000256" key="4">
    <source>
        <dbReference type="ARBA" id="ARBA00022679"/>
    </source>
</evidence>
<keyword evidence="4" id="KW-0808">Transferase</keyword>
<evidence type="ECO:0000313" key="10">
    <source>
        <dbReference type="EMBL" id="MBC8574805.1"/>
    </source>
</evidence>